<reference evidence="3" key="1">
    <citation type="journal article" date="2019" name="Int. J. Syst. Evol. Microbiol.">
        <title>The Global Catalogue of Microorganisms (GCM) 10K type strain sequencing project: providing services to taxonomists for standard genome sequencing and annotation.</title>
        <authorList>
            <consortium name="The Broad Institute Genomics Platform"/>
            <consortium name="The Broad Institute Genome Sequencing Center for Infectious Disease"/>
            <person name="Wu L."/>
            <person name="Ma J."/>
        </authorList>
    </citation>
    <scope>NUCLEOTIDE SEQUENCE [LARGE SCALE GENOMIC DNA]</scope>
    <source>
        <strain evidence="3">KACC 14058</strain>
    </source>
</reference>
<feature type="domain" description="NERD" evidence="1">
    <location>
        <begin position="38"/>
        <end position="155"/>
    </location>
</feature>
<dbReference type="InterPro" id="IPR011528">
    <property type="entry name" value="NERD"/>
</dbReference>
<proteinExistence type="predicted"/>
<protein>
    <submittedName>
        <fullName evidence="2">Nuclease-related domain-containing protein</fullName>
    </submittedName>
</protein>
<gene>
    <name evidence="2" type="ORF">ACFOZ1_01950</name>
</gene>
<evidence type="ECO:0000313" key="2">
    <source>
        <dbReference type="EMBL" id="MFC4386565.1"/>
    </source>
</evidence>
<dbReference type="PROSITE" id="PS50965">
    <property type="entry name" value="NERD"/>
    <property type="match status" value="1"/>
</dbReference>
<sequence length="312" mass="36955">MNKRKPSDSLIRLRRGSVRYAESPIRNELERQYQRERKGHEAECDSDFHMERLGFLHSKKAIYIPGIRLPTKIGNTYFQIDSLLLTTSFALIIESKSSSGQFNYSEYGKNFIHDKFDMLDPIIQSEEQRDQLQQWLNRADYPIETIVGLSNSHAKIITDQTSKWIHERVMHFGHLKSAIPHLANKHQQEILKRDQLLRLKKYLLTHHTERHYTFNTFFTPYAQGVLCPKCYTLGMKRTRYTWCCLRCKHVSRDAHLEDLLDYFCFVHNRITNRECKHFLGLDSSHTAYNLLRQAPFLEPRGTSKGRYYVLKK</sequence>
<evidence type="ECO:0000313" key="3">
    <source>
        <dbReference type="Proteomes" id="UP001595880"/>
    </source>
</evidence>
<accession>A0ABV8VRF5</accession>
<organism evidence="2 3">
    <name type="scientific">Gracilibacillus marinus</name>
    <dbReference type="NCBI Taxonomy" id="630535"/>
    <lineage>
        <taxon>Bacteria</taxon>
        <taxon>Bacillati</taxon>
        <taxon>Bacillota</taxon>
        <taxon>Bacilli</taxon>
        <taxon>Bacillales</taxon>
        <taxon>Bacillaceae</taxon>
        <taxon>Gracilibacillus</taxon>
    </lineage>
</organism>
<dbReference type="Pfam" id="PF08378">
    <property type="entry name" value="NERD"/>
    <property type="match status" value="1"/>
</dbReference>
<dbReference type="RefSeq" id="WP_390195270.1">
    <property type="nucleotide sequence ID" value="NZ_JBHSDV010000001.1"/>
</dbReference>
<dbReference type="Proteomes" id="UP001595880">
    <property type="component" value="Unassembled WGS sequence"/>
</dbReference>
<dbReference type="EMBL" id="JBHSDV010000001">
    <property type="protein sequence ID" value="MFC4386565.1"/>
    <property type="molecule type" value="Genomic_DNA"/>
</dbReference>
<comment type="caution">
    <text evidence="2">The sequence shown here is derived from an EMBL/GenBank/DDBJ whole genome shotgun (WGS) entry which is preliminary data.</text>
</comment>
<evidence type="ECO:0000259" key="1">
    <source>
        <dbReference type="PROSITE" id="PS50965"/>
    </source>
</evidence>
<keyword evidence="3" id="KW-1185">Reference proteome</keyword>
<name>A0ABV8VRF5_9BACI</name>